<gene>
    <name evidence="1" type="ORF">MKP09_05110</name>
</gene>
<reference evidence="1 2" key="1">
    <citation type="submission" date="2022-02" db="EMBL/GenBank/DDBJ databases">
        <authorList>
            <person name="Min J."/>
        </authorList>
    </citation>
    <scope>NUCLEOTIDE SEQUENCE [LARGE SCALE GENOMIC DNA]</scope>
    <source>
        <strain evidence="1 2">GR10-1</strain>
    </source>
</reference>
<keyword evidence="2" id="KW-1185">Reference proteome</keyword>
<name>A0ABS9SG37_9BACT</name>
<organism evidence="1 2">
    <name type="scientific">Niabella ginsengisoli</name>
    <dbReference type="NCBI Taxonomy" id="522298"/>
    <lineage>
        <taxon>Bacteria</taxon>
        <taxon>Pseudomonadati</taxon>
        <taxon>Bacteroidota</taxon>
        <taxon>Chitinophagia</taxon>
        <taxon>Chitinophagales</taxon>
        <taxon>Chitinophagaceae</taxon>
        <taxon>Niabella</taxon>
    </lineage>
</organism>
<accession>A0ABS9SG37</accession>
<dbReference type="Gene3D" id="3.40.50.1460">
    <property type="match status" value="1"/>
</dbReference>
<dbReference type="EMBL" id="JAKWBL010000001">
    <property type="protein sequence ID" value="MCH5597327.1"/>
    <property type="molecule type" value="Genomic_DNA"/>
</dbReference>
<evidence type="ECO:0000313" key="2">
    <source>
        <dbReference type="Proteomes" id="UP001202248"/>
    </source>
</evidence>
<dbReference type="RefSeq" id="WP_240826721.1">
    <property type="nucleotide sequence ID" value="NZ_JAKWBL010000001.1"/>
</dbReference>
<dbReference type="Proteomes" id="UP001202248">
    <property type="component" value="Unassembled WGS sequence"/>
</dbReference>
<proteinExistence type="predicted"/>
<protein>
    <submittedName>
        <fullName evidence="1">Uncharacterized protein</fullName>
    </submittedName>
</protein>
<comment type="caution">
    <text evidence="1">The sequence shown here is derived from an EMBL/GenBank/DDBJ whole genome shotgun (WGS) entry which is preliminary data.</text>
</comment>
<sequence>MSYAISLHIGLNKIDKKHYGSEYPLAGCINDAKDMLAIAKQKSMTNRIF</sequence>
<evidence type="ECO:0000313" key="1">
    <source>
        <dbReference type="EMBL" id="MCH5597327.1"/>
    </source>
</evidence>